<name>A0AAW7XK06_9GAMM</name>
<keyword evidence="7 10" id="KW-0653">Protein transport</keyword>
<keyword evidence="4 10" id="KW-1003">Cell membrane</keyword>
<dbReference type="SUPFAM" id="SSF103054">
    <property type="entry name" value="General secretion pathway protein M, EpsM"/>
    <property type="match status" value="1"/>
</dbReference>
<dbReference type="GO" id="GO:0015627">
    <property type="term" value="C:type II protein secretion system complex"/>
    <property type="evidence" value="ECO:0007669"/>
    <property type="project" value="InterPro"/>
</dbReference>
<evidence type="ECO:0000256" key="11">
    <source>
        <dbReference type="SAM" id="Phobius"/>
    </source>
</evidence>
<dbReference type="Pfam" id="PF04612">
    <property type="entry name" value="T2SSM"/>
    <property type="match status" value="1"/>
</dbReference>
<dbReference type="InterPro" id="IPR023229">
    <property type="entry name" value="T2SS_M_periplasmic_sf"/>
</dbReference>
<dbReference type="GO" id="GO:0005886">
    <property type="term" value="C:plasma membrane"/>
    <property type="evidence" value="ECO:0007669"/>
    <property type="project" value="UniProtKB-SubCell"/>
</dbReference>
<protein>
    <recommendedName>
        <fullName evidence="10">Type II secretion system protein M</fullName>
        <shortName evidence="10">T2SS protein M</shortName>
    </recommendedName>
    <alternativeName>
        <fullName evidence="10">General secretion pathway protein M</fullName>
    </alternativeName>
</protein>
<keyword evidence="8 11" id="KW-1133">Transmembrane helix</keyword>
<evidence type="ECO:0000256" key="1">
    <source>
        <dbReference type="ARBA" id="ARBA00004377"/>
    </source>
</evidence>
<evidence type="ECO:0000256" key="4">
    <source>
        <dbReference type="ARBA" id="ARBA00022475"/>
    </source>
</evidence>
<keyword evidence="3 10" id="KW-0813">Transport</keyword>
<comment type="caution">
    <text evidence="12">The sequence shown here is derived from an EMBL/GenBank/DDBJ whole genome shotgun (WGS) entry which is preliminary data.</text>
</comment>
<dbReference type="EMBL" id="JAUOPG010000004">
    <property type="protein sequence ID" value="MDO6453604.1"/>
    <property type="molecule type" value="Genomic_DNA"/>
</dbReference>
<keyword evidence="6 11" id="KW-0812">Transmembrane</keyword>
<gene>
    <name evidence="12" type="primary">gspM</name>
    <name evidence="12" type="ORF">Q4490_08505</name>
</gene>
<sequence length="156" mass="17445">MLKERFVALNRKDQQTLLIAAPIVALLIIWLAIVNPQLERHQQLTQQLERKQADLAWMQQAAMSLNSQQSNAPNALAAGSLRQEATQAFTRQKISINRIQSNQENELSMWADQVSFDQLLTVLGSLNTRGITLDQIQLNPTTAGRVNVRLTLTTGS</sequence>
<evidence type="ECO:0000256" key="5">
    <source>
        <dbReference type="ARBA" id="ARBA00022519"/>
    </source>
</evidence>
<evidence type="ECO:0000256" key="2">
    <source>
        <dbReference type="ARBA" id="ARBA00010637"/>
    </source>
</evidence>
<dbReference type="PIRSF" id="PIRSF006291">
    <property type="entry name" value="GspM"/>
    <property type="match status" value="1"/>
</dbReference>
<evidence type="ECO:0000313" key="12">
    <source>
        <dbReference type="EMBL" id="MDO6453604.1"/>
    </source>
</evidence>
<reference evidence="12" key="1">
    <citation type="submission" date="2023-07" db="EMBL/GenBank/DDBJ databases">
        <title>Genome content predicts the carbon catabolic preferences of heterotrophic bacteria.</title>
        <authorList>
            <person name="Gralka M."/>
        </authorList>
    </citation>
    <scope>NUCLEOTIDE SEQUENCE</scope>
    <source>
        <strain evidence="12">I2M16</strain>
    </source>
</reference>
<evidence type="ECO:0000256" key="9">
    <source>
        <dbReference type="ARBA" id="ARBA00023136"/>
    </source>
</evidence>
<evidence type="ECO:0000256" key="3">
    <source>
        <dbReference type="ARBA" id="ARBA00022448"/>
    </source>
</evidence>
<feature type="transmembrane region" description="Helical" evidence="11">
    <location>
        <begin position="16"/>
        <end position="33"/>
    </location>
</feature>
<comment type="subcellular location">
    <subcellularLocation>
        <location evidence="1">Cell inner membrane</location>
        <topology evidence="1">Single-pass membrane protein</topology>
    </subcellularLocation>
</comment>
<dbReference type="Gene3D" id="3.30.1360.100">
    <property type="entry name" value="General secretion pathway protein M, EpsM"/>
    <property type="match status" value="1"/>
</dbReference>
<evidence type="ECO:0000313" key="13">
    <source>
        <dbReference type="Proteomes" id="UP001169862"/>
    </source>
</evidence>
<comment type="function">
    <text evidence="10">Inner membrane component of the type II secretion system required for the energy-dependent secretion of extracellular factors such as proteases and toxins from the periplasm.</text>
</comment>
<dbReference type="InterPro" id="IPR007690">
    <property type="entry name" value="T2SS_GspM"/>
</dbReference>
<proteinExistence type="inferred from homology"/>
<keyword evidence="9 10" id="KW-0472">Membrane</keyword>
<accession>A0AAW7XK06</accession>
<dbReference type="GO" id="GO:0015628">
    <property type="term" value="P:protein secretion by the type II secretion system"/>
    <property type="evidence" value="ECO:0007669"/>
    <property type="project" value="InterPro"/>
</dbReference>
<dbReference type="AlphaFoldDB" id="A0AAW7XK06"/>
<evidence type="ECO:0000256" key="10">
    <source>
        <dbReference type="PIRNR" id="PIRNR006291"/>
    </source>
</evidence>
<evidence type="ECO:0000256" key="8">
    <source>
        <dbReference type="ARBA" id="ARBA00022989"/>
    </source>
</evidence>
<organism evidence="12 13">
    <name type="scientific">Neptunomonas phycophila</name>
    <dbReference type="NCBI Taxonomy" id="1572645"/>
    <lineage>
        <taxon>Bacteria</taxon>
        <taxon>Pseudomonadati</taxon>
        <taxon>Pseudomonadota</taxon>
        <taxon>Gammaproteobacteria</taxon>
        <taxon>Oceanospirillales</taxon>
        <taxon>Oceanospirillaceae</taxon>
        <taxon>Neptunomonas</taxon>
    </lineage>
</organism>
<dbReference type="Proteomes" id="UP001169862">
    <property type="component" value="Unassembled WGS sequence"/>
</dbReference>
<evidence type="ECO:0000256" key="6">
    <source>
        <dbReference type="ARBA" id="ARBA00022692"/>
    </source>
</evidence>
<comment type="similarity">
    <text evidence="2 10">Belongs to the GSP M family.</text>
</comment>
<dbReference type="RefSeq" id="WP_303549905.1">
    <property type="nucleotide sequence ID" value="NZ_JAUOPG010000004.1"/>
</dbReference>
<keyword evidence="5 10" id="KW-0997">Cell inner membrane</keyword>
<evidence type="ECO:0000256" key="7">
    <source>
        <dbReference type="ARBA" id="ARBA00022927"/>
    </source>
</evidence>